<sequence>MASCLNGTSGIENWIEIKNSEDISGKYHSLSDDGIKVYLPNTFKKYNTNKYLQLLDSISSKKDYEFESKVVETLRDLEGNFYIYFDDTYGITYTINTLPYFPFSKRDASLLLGIIRLNNEKVSETQNIDFTKLTAKYSGNKKQQIFKAIYRVDYPEKGSSLFNTSYIISSNRKTVMIKLSSIYDIDFNPYIKKMVL</sequence>
<reference evidence="1 2" key="1">
    <citation type="journal article" date="2015" name="Int. J. Syst. Evol. Microbiol.">
        <title>Hyunsoonleella pacifica sp. nov., isolated from seawater of South Pacific Gyre.</title>
        <authorList>
            <person name="Gao X."/>
            <person name="Zhang Z."/>
            <person name="Dai X."/>
            <person name="Zhang X.H."/>
        </authorList>
    </citation>
    <scope>NUCLEOTIDE SEQUENCE [LARGE SCALE GENOMIC DNA]</scope>
    <source>
        <strain evidence="1 2">SW033</strain>
    </source>
</reference>
<evidence type="ECO:0000313" key="1">
    <source>
        <dbReference type="EMBL" id="TBN18627.1"/>
    </source>
</evidence>
<keyword evidence="2" id="KW-1185">Reference proteome</keyword>
<accession>A0A4Q9FRU5</accession>
<comment type="caution">
    <text evidence="1">The sequence shown here is derived from an EMBL/GenBank/DDBJ whole genome shotgun (WGS) entry which is preliminary data.</text>
</comment>
<gene>
    <name evidence="1" type="ORF">EYD46_00745</name>
</gene>
<protein>
    <submittedName>
        <fullName evidence="1">Uncharacterized protein</fullName>
    </submittedName>
</protein>
<dbReference type="EMBL" id="SIRS01000001">
    <property type="protein sequence ID" value="TBN18627.1"/>
    <property type="molecule type" value="Genomic_DNA"/>
</dbReference>
<name>A0A4Q9FRU5_9FLAO</name>
<proteinExistence type="predicted"/>
<dbReference type="AlphaFoldDB" id="A0A4Q9FRU5"/>
<dbReference type="Proteomes" id="UP000292372">
    <property type="component" value="Unassembled WGS sequence"/>
</dbReference>
<evidence type="ECO:0000313" key="2">
    <source>
        <dbReference type="Proteomes" id="UP000292372"/>
    </source>
</evidence>
<organism evidence="1 2">
    <name type="scientific">Hyunsoonleella pacifica</name>
    <dbReference type="NCBI Taxonomy" id="1080224"/>
    <lineage>
        <taxon>Bacteria</taxon>
        <taxon>Pseudomonadati</taxon>
        <taxon>Bacteroidota</taxon>
        <taxon>Flavobacteriia</taxon>
        <taxon>Flavobacteriales</taxon>
        <taxon>Flavobacteriaceae</taxon>
    </lineage>
</organism>
<dbReference type="RefSeq" id="WP_165454306.1">
    <property type="nucleotide sequence ID" value="NZ_SIRS01000001.1"/>
</dbReference>